<keyword evidence="13" id="KW-0969">Cilium</keyword>
<evidence type="ECO:0000256" key="9">
    <source>
        <dbReference type="ARBA" id="ARBA00023136"/>
    </source>
</evidence>
<keyword evidence="9 12" id="KW-0472">Membrane</keyword>
<proteinExistence type="inferred from homology"/>
<keyword evidence="6 12" id="KW-1005">Bacterial flagellum biogenesis</keyword>
<keyword evidence="3 12" id="KW-0813">Transport</keyword>
<dbReference type="InterPro" id="IPR005838">
    <property type="entry name" value="T3SS_IM_P"/>
</dbReference>
<reference evidence="14" key="1">
    <citation type="journal article" date="2022" name="Int. J. Syst. Evol. Microbiol.">
        <title>Anaeromyxobacter oryzae sp. nov., Anaeromyxobacter diazotrophicus sp. nov. and Anaeromyxobacter paludicola sp. nov., isolated from paddy soils.</title>
        <authorList>
            <person name="Itoh H."/>
            <person name="Xu Z."/>
            <person name="Mise K."/>
            <person name="Masuda Y."/>
            <person name="Ushijima N."/>
            <person name="Hayakawa C."/>
            <person name="Shiratori Y."/>
            <person name="Senoo K."/>
        </authorList>
    </citation>
    <scope>NUCLEOTIDE SEQUENCE [LARGE SCALE GENOMIC DNA]</scope>
    <source>
        <strain evidence="14">Red630</strain>
    </source>
</reference>
<evidence type="ECO:0000256" key="2">
    <source>
        <dbReference type="ARBA" id="ARBA00021714"/>
    </source>
</evidence>
<keyword evidence="10" id="KW-0975">Bacterial flagellum</keyword>
<evidence type="ECO:0000313" key="13">
    <source>
        <dbReference type="EMBL" id="BDG07994.1"/>
    </source>
</evidence>
<dbReference type="PROSITE" id="PS01060">
    <property type="entry name" value="FLIP_1"/>
    <property type="match status" value="1"/>
</dbReference>
<dbReference type="PRINTS" id="PR01302">
    <property type="entry name" value="TYPE3IMPPROT"/>
</dbReference>
<keyword evidence="5 12" id="KW-0812">Transmembrane</keyword>
<keyword evidence="4 12" id="KW-1003">Cell membrane</keyword>
<evidence type="ECO:0000256" key="3">
    <source>
        <dbReference type="ARBA" id="ARBA00022448"/>
    </source>
</evidence>
<feature type="transmembrane region" description="Helical" evidence="12">
    <location>
        <begin position="35"/>
        <end position="64"/>
    </location>
</feature>
<dbReference type="PANTHER" id="PTHR30587:SF0">
    <property type="entry name" value="FLAGELLAR BIOSYNTHETIC PROTEIN FLIP"/>
    <property type="match status" value="1"/>
</dbReference>
<evidence type="ECO:0000256" key="5">
    <source>
        <dbReference type="ARBA" id="ARBA00022692"/>
    </source>
</evidence>
<evidence type="ECO:0000256" key="1">
    <source>
        <dbReference type="ARBA" id="ARBA00006257"/>
    </source>
</evidence>
<accession>A0ABM7X828</accession>
<protein>
    <recommendedName>
        <fullName evidence="2 12">Flagellar biosynthetic protein FliP</fullName>
    </recommendedName>
</protein>
<keyword evidence="11 12" id="KW-1006">Bacterial flagellum protein export</keyword>
<keyword evidence="7 12" id="KW-0653">Protein transport</keyword>
<evidence type="ECO:0000256" key="11">
    <source>
        <dbReference type="ARBA" id="ARBA00023225"/>
    </source>
</evidence>
<evidence type="ECO:0000256" key="7">
    <source>
        <dbReference type="ARBA" id="ARBA00022927"/>
    </source>
</evidence>
<comment type="similarity">
    <text evidence="1 12">Belongs to the FliP/MopC/SpaP family.</text>
</comment>
<dbReference type="InterPro" id="IPR005837">
    <property type="entry name" value="FliP"/>
</dbReference>
<comment type="subcellular location">
    <subcellularLocation>
        <location evidence="12">Cell membrane</location>
        <topology evidence="12">Multi-pass membrane protein</topology>
    </subcellularLocation>
    <subcellularLocation>
        <location evidence="12">Bacterial flagellum basal body</location>
    </subcellularLocation>
</comment>
<dbReference type="Pfam" id="PF00813">
    <property type="entry name" value="FliP"/>
    <property type="match status" value="1"/>
</dbReference>
<dbReference type="NCBIfam" id="TIGR01103">
    <property type="entry name" value="fliP"/>
    <property type="match status" value="1"/>
</dbReference>
<dbReference type="PRINTS" id="PR00951">
    <property type="entry name" value="FLGBIOSNFLIP"/>
</dbReference>
<sequence>MIPPGSALGALAAAAADPGVSITVAGGGSAPVKLFLLLTALSFASGLLVSVTCFTRIVIVLSFLRQALGTPQLPPNQVVVGLALVLSAFVMAPTGNRVWSEALGPYLEDRVAPGDALDRASVPLREFMLRQTRDQDLQLFYEISGKPRPARGEAIPMTIVMPAFMVSELTTAFRMGLFVYIPLLLVDLLVSAMLMSMGMMMVPPTMITLPLKLGIFVMADGWRLVVASLARSFA</sequence>
<evidence type="ECO:0000256" key="12">
    <source>
        <dbReference type="RuleBase" id="RU362069"/>
    </source>
</evidence>
<keyword evidence="13" id="KW-0282">Flagellum</keyword>
<evidence type="ECO:0000256" key="8">
    <source>
        <dbReference type="ARBA" id="ARBA00022989"/>
    </source>
</evidence>
<comment type="function">
    <text evidence="12">Plays a role in the flagellum-specific transport system.</text>
</comment>
<keyword evidence="8 12" id="KW-1133">Transmembrane helix</keyword>
<evidence type="ECO:0000313" key="14">
    <source>
        <dbReference type="Proteomes" id="UP001162734"/>
    </source>
</evidence>
<comment type="caution">
    <text evidence="12">Lacks conserved residue(s) required for the propagation of feature annotation.</text>
</comment>
<dbReference type="PANTHER" id="PTHR30587">
    <property type="entry name" value="FLAGELLAR BIOSYNTHETIC PROTEIN FLIP"/>
    <property type="match status" value="1"/>
</dbReference>
<dbReference type="Proteomes" id="UP001162734">
    <property type="component" value="Chromosome"/>
</dbReference>
<dbReference type="NCBIfam" id="NF009438">
    <property type="entry name" value="PRK12797.1"/>
    <property type="match status" value="1"/>
</dbReference>
<evidence type="ECO:0000256" key="10">
    <source>
        <dbReference type="ARBA" id="ARBA00023143"/>
    </source>
</evidence>
<gene>
    <name evidence="13" type="primary">fliP_1</name>
    <name evidence="12" type="synonym">fliP</name>
    <name evidence="13" type="ORF">AMPC_11070</name>
</gene>
<keyword evidence="13" id="KW-0966">Cell projection</keyword>
<evidence type="ECO:0000256" key="4">
    <source>
        <dbReference type="ARBA" id="ARBA00022475"/>
    </source>
</evidence>
<feature type="transmembrane region" description="Helical" evidence="12">
    <location>
        <begin position="209"/>
        <end position="230"/>
    </location>
</feature>
<name>A0ABM7X828_9BACT</name>
<organism evidence="13 14">
    <name type="scientific">Anaeromyxobacter paludicola</name>
    <dbReference type="NCBI Taxonomy" id="2918171"/>
    <lineage>
        <taxon>Bacteria</taxon>
        <taxon>Pseudomonadati</taxon>
        <taxon>Myxococcota</taxon>
        <taxon>Myxococcia</taxon>
        <taxon>Myxococcales</taxon>
        <taxon>Cystobacterineae</taxon>
        <taxon>Anaeromyxobacteraceae</taxon>
        <taxon>Anaeromyxobacter</taxon>
    </lineage>
</organism>
<evidence type="ECO:0000256" key="6">
    <source>
        <dbReference type="ARBA" id="ARBA00022795"/>
    </source>
</evidence>
<feature type="transmembrane region" description="Helical" evidence="12">
    <location>
        <begin position="177"/>
        <end position="197"/>
    </location>
</feature>
<keyword evidence="14" id="KW-1185">Reference proteome</keyword>
<dbReference type="EMBL" id="AP025592">
    <property type="protein sequence ID" value="BDG07994.1"/>
    <property type="molecule type" value="Genomic_DNA"/>
</dbReference>
<dbReference type="RefSeq" id="WP_248345072.1">
    <property type="nucleotide sequence ID" value="NZ_AP025592.1"/>
</dbReference>